<reference evidence="2 3" key="1">
    <citation type="submission" date="2019-08" db="EMBL/GenBank/DDBJ databases">
        <title>Deep-cultivation of Planctomycetes and their phenomic and genomic characterization uncovers novel biology.</title>
        <authorList>
            <person name="Wiegand S."/>
            <person name="Jogler M."/>
            <person name="Boedeker C."/>
            <person name="Pinto D."/>
            <person name="Vollmers J."/>
            <person name="Rivas-Marin E."/>
            <person name="Kohn T."/>
            <person name="Peeters S.H."/>
            <person name="Heuer A."/>
            <person name="Rast P."/>
            <person name="Oberbeckmann S."/>
            <person name="Bunk B."/>
            <person name="Jeske O."/>
            <person name="Meyerdierks A."/>
            <person name="Storesund J.E."/>
            <person name="Kallscheuer N."/>
            <person name="Luecker S."/>
            <person name="Lage O.M."/>
            <person name="Pohl T."/>
            <person name="Merkel B.J."/>
            <person name="Hornburger P."/>
            <person name="Mueller R.-W."/>
            <person name="Bruemmer F."/>
            <person name="Labrenz M."/>
            <person name="Spormann A.M."/>
            <person name="Op den Camp H."/>
            <person name="Overmann J."/>
            <person name="Amann R."/>
            <person name="Jetten M.S.M."/>
            <person name="Mascher T."/>
            <person name="Medema M.H."/>
            <person name="Devos D.P."/>
            <person name="Kaster A.-K."/>
            <person name="Ovreas L."/>
            <person name="Rohde M."/>
            <person name="Galperin M.Y."/>
            <person name="Jogler C."/>
        </authorList>
    </citation>
    <scope>NUCLEOTIDE SEQUENCE [LARGE SCALE GENOMIC DNA]</scope>
    <source>
        <strain evidence="2 3">Pr1d</strain>
    </source>
</reference>
<proteinExistence type="predicted"/>
<sequence>MQNNRPNRPPRQARPHSKVSPDDTQEADRLARIEKICNGNKQIDISPRCFTEPEYQRATKLAKTTAGN</sequence>
<name>A0A5B9QFF1_9BACT</name>
<dbReference type="Proteomes" id="UP000323917">
    <property type="component" value="Chromosome"/>
</dbReference>
<evidence type="ECO:0000313" key="2">
    <source>
        <dbReference type="EMBL" id="QEG36355.1"/>
    </source>
</evidence>
<dbReference type="EMBL" id="CP042913">
    <property type="protein sequence ID" value="QEG36355.1"/>
    <property type="molecule type" value="Genomic_DNA"/>
</dbReference>
<evidence type="ECO:0000313" key="3">
    <source>
        <dbReference type="Proteomes" id="UP000323917"/>
    </source>
</evidence>
<gene>
    <name evidence="2" type="ORF">Pr1d_36690</name>
</gene>
<dbReference type="AlphaFoldDB" id="A0A5B9QFF1"/>
<organism evidence="2 3">
    <name type="scientific">Bythopirellula goksoeyrii</name>
    <dbReference type="NCBI Taxonomy" id="1400387"/>
    <lineage>
        <taxon>Bacteria</taxon>
        <taxon>Pseudomonadati</taxon>
        <taxon>Planctomycetota</taxon>
        <taxon>Planctomycetia</taxon>
        <taxon>Pirellulales</taxon>
        <taxon>Lacipirellulaceae</taxon>
        <taxon>Bythopirellula</taxon>
    </lineage>
</organism>
<dbReference type="KEGG" id="bgok:Pr1d_36690"/>
<evidence type="ECO:0000256" key="1">
    <source>
        <dbReference type="SAM" id="MobiDB-lite"/>
    </source>
</evidence>
<protein>
    <submittedName>
        <fullName evidence="2">Uncharacterized protein</fullName>
    </submittedName>
</protein>
<accession>A0A5B9QFF1</accession>
<keyword evidence="3" id="KW-1185">Reference proteome</keyword>
<feature type="region of interest" description="Disordered" evidence="1">
    <location>
        <begin position="1"/>
        <end position="28"/>
    </location>
</feature>